<protein>
    <submittedName>
        <fullName evidence="1">Uncharacterized protein</fullName>
    </submittedName>
</protein>
<accession>A0A085LY13</accession>
<dbReference type="Proteomes" id="UP000030764">
    <property type="component" value="Unassembled WGS sequence"/>
</dbReference>
<dbReference type="EMBL" id="KL363263">
    <property type="protein sequence ID" value="KFD49859.1"/>
    <property type="molecule type" value="Genomic_DNA"/>
</dbReference>
<keyword evidence="2" id="KW-1185">Reference proteome</keyword>
<proteinExistence type="predicted"/>
<evidence type="ECO:0000313" key="1">
    <source>
        <dbReference type="EMBL" id="KFD49859.1"/>
    </source>
</evidence>
<reference evidence="1 2" key="1">
    <citation type="journal article" date="2014" name="Nat. Genet.">
        <title>Genome and transcriptome of the porcine whipworm Trichuris suis.</title>
        <authorList>
            <person name="Jex A.R."/>
            <person name="Nejsum P."/>
            <person name="Schwarz E.M."/>
            <person name="Hu L."/>
            <person name="Young N.D."/>
            <person name="Hall R.S."/>
            <person name="Korhonen P.K."/>
            <person name="Liao S."/>
            <person name="Thamsborg S."/>
            <person name="Xia J."/>
            <person name="Xu P."/>
            <person name="Wang S."/>
            <person name="Scheerlinck J.P."/>
            <person name="Hofmann A."/>
            <person name="Sternberg P.W."/>
            <person name="Wang J."/>
            <person name="Gasser R.B."/>
        </authorList>
    </citation>
    <scope>NUCLEOTIDE SEQUENCE [LARGE SCALE GENOMIC DNA]</scope>
    <source>
        <strain evidence="1">DCEP-RM93M</strain>
    </source>
</reference>
<organism evidence="1 2">
    <name type="scientific">Trichuris suis</name>
    <name type="common">pig whipworm</name>
    <dbReference type="NCBI Taxonomy" id="68888"/>
    <lineage>
        <taxon>Eukaryota</taxon>
        <taxon>Metazoa</taxon>
        <taxon>Ecdysozoa</taxon>
        <taxon>Nematoda</taxon>
        <taxon>Enoplea</taxon>
        <taxon>Dorylaimia</taxon>
        <taxon>Trichinellida</taxon>
        <taxon>Trichuridae</taxon>
        <taxon>Trichuris</taxon>
    </lineage>
</organism>
<name>A0A085LY13_9BILA</name>
<gene>
    <name evidence="1" type="ORF">M513_09326</name>
</gene>
<evidence type="ECO:0000313" key="2">
    <source>
        <dbReference type="Proteomes" id="UP000030764"/>
    </source>
</evidence>
<dbReference type="AlphaFoldDB" id="A0A085LY13"/>
<sequence>MEDLSLCQLLTRARVILAGEFHDCERDASLGATAQDAYRNGVSQNATVCCHGSRGVNHVARECPTKRPQAGTAQWARGRIA</sequence>